<protein>
    <submittedName>
        <fullName evidence="1">Uncharacterized protein</fullName>
    </submittedName>
</protein>
<gene>
    <name evidence="1" type="ORF">LSINAPIS_LOCUS1053</name>
</gene>
<keyword evidence="2" id="KW-1185">Reference proteome</keyword>
<evidence type="ECO:0000313" key="2">
    <source>
        <dbReference type="Proteomes" id="UP000324832"/>
    </source>
</evidence>
<dbReference type="EMBL" id="FZQP02000116">
    <property type="protein sequence ID" value="VVC87456.1"/>
    <property type="molecule type" value="Genomic_DNA"/>
</dbReference>
<reference evidence="1 2" key="1">
    <citation type="submission" date="2017-07" db="EMBL/GenBank/DDBJ databases">
        <authorList>
            <person name="Talla V."/>
            <person name="Backstrom N."/>
        </authorList>
    </citation>
    <scope>NUCLEOTIDE SEQUENCE [LARGE SCALE GENOMIC DNA]</scope>
</reference>
<evidence type="ECO:0000313" key="1">
    <source>
        <dbReference type="EMBL" id="VVC87456.1"/>
    </source>
</evidence>
<organism evidence="1 2">
    <name type="scientific">Leptidea sinapis</name>
    <dbReference type="NCBI Taxonomy" id="189913"/>
    <lineage>
        <taxon>Eukaryota</taxon>
        <taxon>Metazoa</taxon>
        <taxon>Ecdysozoa</taxon>
        <taxon>Arthropoda</taxon>
        <taxon>Hexapoda</taxon>
        <taxon>Insecta</taxon>
        <taxon>Pterygota</taxon>
        <taxon>Neoptera</taxon>
        <taxon>Endopterygota</taxon>
        <taxon>Lepidoptera</taxon>
        <taxon>Glossata</taxon>
        <taxon>Ditrysia</taxon>
        <taxon>Papilionoidea</taxon>
        <taxon>Pieridae</taxon>
        <taxon>Dismorphiinae</taxon>
        <taxon>Leptidea</taxon>
    </lineage>
</organism>
<dbReference type="Proteomes" id="UP000324832">
    <property type="component" value="Unassembled WGS sequence"/>
</dbReference>
<name>A0A5E4PQT1_9NEOP</name>
<accession>A0A5E4PQT1</accession>
<dbReference type="AlphaFoldDB" id="A0A5E4PQT1"/>
<proteinExistence type="predicted"/>
<sequence length="204" mass="23733">MTASDIHTKTTKTRISPLKQNNFNVKVKLFIVNPSEGLKGYKPQGRCRIIQSNSLTLSLEPSTRYQCSTGHDGRKTETSCGRKPKIKTRSRSINKINVLERSTRKNNLILHGLKEDGKSYLELVNLVLGSLNKTIEDSQNNWDKWKICYATRIGKRGQEKRRPVLITVTRDWRRMELFRNKKALPKNMYITEDYPKEVLNKRKK</sequence>